<sequence length="51" mass="5946">MIIAILDPDLQVSFYRSYNMTVGYIDDVRFGHLCLMSFYEVFCNVLISDNC</sequence>
<gene>
    <name evidence="1" type="ORF">GIB67_029803</name>
</gene>
<reference evidence="1 2" key="1">
    <citation type="journal article" date="2020" name="IScience">
        <title>Genome Sequencing of the Endangered Kingdonia uniflora (Circaeasteraceae, Ranunculales) Reveals Potential Mechanisms of Evolutionary Specialization.</title>
        <authorList>
            <person name="Sun Y."/>
            <person name="Deng T."/>
            <person name="Zhang A."/>
            <person name="Moore M.J."/>
            <person name="Landis J.B."/>
            <person name="Lin N."/>
            <person name="Zhang H."/>
            <person name="Zhang X."/>
            <person name="Huang J."/>
            <person name="Zhang X."/>
            <person name="Sun H."/>
            <person name="Wang H."/>
        </authorList>
    </citation>
    <scope>NUCLEOTIDE SEQUENCE [LARGE SCALE GENOMIC DNA]</scope>
    <source>
        <strain evidence="1">TB1705</strain>
        <tissue evidence="1">Leaf</tissue>
    </source>
</reference>
<dbReference type="Proteomes" id="UP000541444">
    <property type="component" value="Unassembled WGS sequence"/>
</dbReference>
<protein>
    <submittedName>
        <fullName evidence="1">Uncharacterized protein</fullName>
    </submittedName>
</protein>
<organism evidence="1 2">
    <name type="scientific">Kingdonia uniflora</name>
    <dbReference type="NCBI Taxonomy" id="39325"/>
    <lineage>
        <taxon>Eukaryota</taxon>
        <taxon>Viridiplantae</taxon>
        <taxon>Streptophyta</taxon>
        <taxon>Embryophyta</taxon>
        <taxon>Tracheophyta</taxon>
        <taxon>Spermatophyta</taxon>
        <taxon>Magnoliopsida</taxon>
        <taxon>Ranunculales</taxon>
        <taxon>Circaeasteraceae</taxon>
        <taxon>Kingdonia</taxon>
    </lineage>
</organism>
<evidence type="ECO:0000313" key="2">
    <source>
        <dbReference type="Proteomes" id="UP000541444"/>
    </source>
</evidence>
<keyword evidence="2" id="KW-1185">Reference proteome</keyword>
<name>A0A7J7NJ05_9MAGN</name>
<evidence type="ECO:0000313" key="1">
    <source>
        <dbReference type="EMBL" id="KAF6167165.1"/>
    </source>
</evidence>
<dbReference type="EMBL" id="JACGCM010000764">
    <property type="protein sequence ID" value="KAF6167165.1"/>
    <property type="molecule type" value="Genomic_DNA"/>
</dbReference>
<dbReference type="AlphaFoldDB" id="A0A7J7NJ05"/>
<proteinExistence type="predicted"/>
<accession>A0A7J7NJ05</accession>
<comment type="caution">
    <text evidence="1">The sequence shown here is derived from an EMBL/GenBank/DDBJ whole genome shotgun (WGS) entry which is preliminary data.</text>
</comment>